<comment type="subcellular location">
    <subcellularLocation>
        <location evidence="1">Secreted</location>
    </subcellularLocation>
</comment>
<dbReference type="PANTHER" id="PTHR31736:SF8">
    <property type="entry name" value="PUTATIVE (AFU_ORTHOLOGUE AFUA_7G06410)-RELATED"/>
    <property type="match status" value="1"/>
</dbReference>
<sequence length="440" mass="48119">MKLSLLAQAVLIPGLAAYVVNNGTQCSLYPESTTHSDRPVDDVPSIQEAFELCGTNGTVTFTQGTFHINTVLRTTNLLNCNVNVQGNLVWGTNVPYWLSHSINVGLQNQSTAWLFGGTNVVLNGAGGSFNGNGQTWYTQNQNNSNQPGRPITITFSNSKNLLVENLQILQPQFWATFITYSQNVTMRNIVVNATSIDEWGTVNTDGTDTWNSQDILLENWTVQNGDDCIAAKGNTTNLHVRNVTCYQGNGMTIGSVGQYLHKPDYVENVLFEDVTLIDSTDGAYIKTWQGQVQGQTSNGDAGGGGSGYVRNVTFRNFDVTNVALPIQITQCIYSENAAKTCDTSKMQISNITWQNFTGTTRYNIAASLHCAKSHPCPAIFFQNVNLTSVNATKGLQLYNTTLRNEVFQCANIKNQNTTSGIGCNHWAPNNFGQSVTMNVQ</sequence>
<dbReference type="GO" id="GO:0005576">
    <property type="term" value="C:extracellular region"/>
    <property type="evidence" value="ECO:0007669"/>
    <property type="project" value="UniProtKB-SubCell"/>
</dbReference>
<evidence type="ECO:0000256" key="11">
    <source>
        <dbReference type="SAM" id="SignalP"/>
    </source>
</evidence>
<dbReference type="SUPFAM" id="SSF51126">
    <property type="entry name" value="Pectin lyase-like"/>
    <property type="match status" value="1"/>
</dbReference>
<evidence type="ECO:0000256" key="1">
    <source>
        <dbReference type="ARBA" id="ARBA00004613"/>
    </source>
</evidence>
<dbReference type="GO" id="GO:0071555">
    <property type="term" value="P:cell wall organization"/>
    <property type="evidence" value="ECO:0007669"/>
    <property type="project" value="UniProtKB-KW"/>
</dbReference>
<gene>
    <name evidence="12" type="ORF">H2200_006736</name>
</gene>
<dbReference type="InterPro" id="IPR011050">
    <property type="entry name" value="Pectin_lyase_fold/virulence"/>
</dbReference>
<evidence type="ECO:0000256" key="8">
    <source>
        <dbReference type="ARBA" id="ARBA00023295"/>
    </source>
</evidence>
<evidence type="ECO:0000256" key="6">
    <source>
        <dbReference type="ARBA" id="ARBA00022801"/>
    </source>
</evidence>
<keyword evidence="7" id="KW-0325">Glycoprotein</keyword>
<evidence type="ECO:0000256" key="10">
    <source>
        <dbReference type="RuleBase" id="RU361169"/>
    </source>
</evidence>
<comment type="caution">
    <text evidence="12">The sequence shown here is derived from an EMBL/GenBank/DDBJ whole genome shotgun (WGS) entry which is preliminary data.</text>
</comment>
<keyword evidence="9" id="KW-0961">Cell wall biogenesis/degradation</keyword>
<dbReference type="EMBL" id="JAPDRK010000009">
    <property type="protein sequence ID" value="KAJ9608965.1"/>
    <property type="molecule type" value="Genomic_DNA"/>
</dbReference>
<feature type="chain" id="PRO_5041408216" evidence="11">
    <location>
        <begin position="18"/>
        <end position="440"/>
    </location>
</feature>
<evidence type="ECO:0000256" key="7">
    <source>
        <dbReference type="ARBA" id="ARBA00023180"/>
    </source>
</evidence>
<dbReference type="GO" id="GO:0004650">
    <property type="term" value="F:polygalacturonase activity"/>
    <property type="evidence" value="ECO:0007669"/>
    <property type="project" value="InterPro"/>
</dbReference>
<keyword evidence="4 11" id="KW-0732">Signal</keyword>
<dbReference type="InterPro" id="IPR012334">
    <property type="entry name" value="Pectin_lyas_fold"/>
</dbReference>
<keyword evidence="5" id="KW-0677">Repeat</keyword>
<feature type="signal peptide" evidence="11">
    <location>
        <begin position="1"/>
        <end position="17"/>
    </location>
</feature>
<dbReference type="InterPro" id="IPR000743">
    <property type="entry name" value="Glyco_hydro_28"/>
</dbReference>
<dbReference type="GO" id="GO:0045490">
    <property type="term" value="P:pectin catabolic process"/>
    <property type="evidence" value="ECO:0007669"/>
    <property type="project" value="UniProtKB-ARBA"/>
</dbReference>
<dbReference type="AlphaFoldDB" id="A0AA38X8X2"/>
<evidence type="ECO:0000256" key="4">
    <source>
        <dbReference type="ARBA" id="ARBA00022729"/>
    </source>
</evidence>
<dbReference type="Pfam" id="PF00295">
    <property type="entry name" value="Glyco_hydro_28"/>
    <property type="match status" value="1"/>
</dbReference>
<evidence type="ECO:0000256" key="2">
    <source>
        <dbReference type="ARBA" id="ARBA00008834"/>
    </source>
</evidence>
<evidence type="ECO:0000313" key="12">
    <source>
        <dbReference type="EMBL" id="KAJ9608965.1"/>
    </source>
</evidence>
<dbReference type="PANTHER" id="PTHR31736">
    <property type="match status" value="1"/>
</dbReference>
<keyword evidence="6 10" id="KW-0378">Hydrolase</keyword>
<keyword evidence="3" id="KW-0964">Secreted</keyword>
<reference evidence="12" key="1">
    <citation type="submission" date="2022-10" db="EMBL/GenBank/DDBJ databases">
        <title>Culturing micro-colonial fungi from biological soil crusts in the Mojave desert and describing Neophaeococcomyces mojavensis, and introducing the new genera and species Taxawa tesnikishii.</title>
        <authorList>
            <person name="Kurbessoian T."/>
            <person name="Stajich J.E."/>
        </authorList>
    </citation>
    <scope>NUCLEOTIDE SEQUENCE</scope>
    <source>
        <strain evidence="12">TK_41</strain>
    </source>
</reference>
<evidence type="ECO:0000256" key="9">
    <source>
        <dbReference type="ARBA" id="ARBA00023316"/>
    </source>
</evidence>
<keyword evidence="8 10" id="KW-0326">Glycosidase</keyword>
<evidence type="ECO:0000256" key="3">
    <source>
        <dbReference type="ARBA" id="ARBA00022525"/>
    </source>
</evidence>
<comment type="similarity">
    <text evidence="2 10">Belongs to the glycosyl hydrolase 28 family.</text>
</comment>
<evidence type="ECO:0000313" key="13">
    <source>
        <dbReference type="Proteomes" id="UP001172673"/>
    </source>
</evidence>
<name>A0AA38X8X2_9EURO</name>
<dbReference type="SMART" id="SM00710">
    <property type="entry name" value="PbH1"/>
    <property type="match status" value="6"/>
</dbReference>
<dbReference type="Gene3D" id="2.160.20.10">
    <property type="entry name" value="Single-stranded right-handed beta-helix, Pectin lyase-like"/>
    <property type="match status" value="1"/>
</dbReference>
<proteinExistence type="inferred from homology"/>
<protein>
    <submittedName>
        <fullName evidence="12">Uncharacterized protein</fullName>
    </submittedName>
</protein>
<evidence type="ECO:0000256" key="5">
    <source>
        <dbReference type="ARBA" id="ARBA00022737"/>
    </source>
</evidence>
<organism evidence="12 13">
    <name type="scientific">Cladophialophora chaetospira</name>
    <dbReference type="NCBI Taxonomy" id="386627"/>
    <lineage>
        <taxon>Eukaryota</taxon>
        <taxon>Fungi</taxon>
        <taxon>Dikarya</taxon>
        <taxon>Ascomycota</taxon>
        <taxon>Pezizomycotina</taxon>
        <taxon>Eurotiomycetes</taxon>
        <taxon>Chaetothyriomycetidae</taxon>
        <taxon>Chaetothyriales</taxon>
        <taxon>Herpotrichiellaceae</taxon>
        <taxon>Cladophialophora</taxon>
    </lineage>
</organism>
<keyword evidence="13" id="KW-1185">Reference proteome</keyword>
<dbReference type="InterPro" id="IPR006626">
    <property type="entry name" value="PbH1"/>
</dbReference>
<accession>A0AA38X8X2</accession>
<dbReference type="Proteomes" id="UP001172673">
    <property type="component" value="Unassembled WGS sequence"/>
</dbReference>